<evidence type="ECO:0000313" key="3">
    <source>
        <dbReference type="EMBL" id="KAB1282514.1"/>
    </source>
</evidence>
<sequence>MGINNNGDSDVDDGGGHDESDATRDSEVDGGGDDGNDDGDAVMVVKMIVVVVMVMVMVMVMSVIITEHWCPGTVLWAFYTRAHISLLYPYEQAFTGG</sequence>
<keyword evidence="2" id="KW-1133">Transmembrane helix</keyword>
<evidence type="ECO:0000256" key="2">
    <source>
        <dbReference type="SAM" id="Phobius"/>
    </source>
</evidence>
<proteinExistence type="predicted"/>
<evidence type="ECO:0000256" key="1">
    <source>
        <dbReference type="SAM" id="MobiDB-lite"/>
    </source>
</evidence>
<dbReference type="EMBL" id="JWIN03000002">
    <property type="protein sequence ID" value="KAB1282514.1"/>
    <property type="molecule type" value="Genomic_DNA"/>
</dbReference>
<dbReference type="Proteomes" id="UP000299084">
    <property type="component" value="Unassembled WGS sequence"/>
</dbReference>
<keyword evidence="2" id="KW-0472">Membrane</keyword>
<feature type="region of interest" description="Disordered" evidence="1">
    <location>
        <begin position="1"/>
        <end position="39"/>
    </location>
</feature>
<keyword evidence="4" id="KW-1185">Reference proteome</keyword>
<accession>A0A5N4EGV7</accession>
<comment type="caution">
    <text evidence="3">The sequence shown here is derived from an EMBL/GenBank/DDBJ whole genome shotgun (WGS) entry which is preliminary data.</text>
</comment>
<feature type="compositionally biased region" description="Basic and acidic residues" evidence="1">
    <location>
        <begin position="14"/>
        <end position="27"/>
    </location>
</feature>
<feature type="compositionally biased region" description="Acidic residues" evidence="1">
    <location>
        <begin position="28"/>
        <end position="39"/>
    </location>
</feature>
<feature type="transmembrane region" description="Helical" evidence="2">
    <location>
        <begin position="43"/>
        <end position="65"/>
    </location>
</feature>
<evidence type="ECO:0000313" key="4">
    <source>
        <dbReference type="Proteomes" id="UP000299084"/>
    </source>
</evidence>
<organism evidence="3 4">
    <name type="scientific">Camelus dromedarius</name>
    <name type="common">Dromedary</name>
    <name type="synonym">Arabian camel</name>
    <dbReference type="NCBI Taxonomy" id="9838"/>
    <lineage>
        <taxon>Eukaryota</taxon>
        <taxon>Metazoa</taxon>
        <taxon>Chordata</taxon>
        <taxon>Craniata</taxon>
        <taxon>Vertebrata</taxon>
        <taxon>Euteleostomi</taxon>
        <taxon>Mammalia</taxon>
        <taxon>Eutheria</taxon>
        <taxon>Laurasiatheria</taxon>
        <taxon>Artiodactyla</taxon>
        <taxon>Tylopoda</taxon>
        <taxon>Camelidae</taxon>
        <taxon>Camelus</taxon>
    </lineage>
</organism>
<dbReference type="AlphaFoldDB" id="A0A5N4EGV7"/>
<reference evidence="3 4" key="1">
    <citation type="journal article" date="2019" name="Mol. Ecol. Resour.">
        <title>Improving Illumina assemblies with Hi-C and long reads: an example with the North African dromedary.</title>
        <authorList>
            <person name="Elbers J.P."/>
            <person name="Rogers M.F."/>
            <person name="Perelman P.L."/>
            <person name="Proskuryakova A.A."/>
            <person name="Serdyukova N.A."/>
            <person name="Johnson W.E."/>
            <person name="Horin P."/>
            <person name="Corander J."/>
            <person name="Murphy D."/>
            <person name="Burger P.A."/>
        </authorList>
    </citation>
    <scope>NUCLEOTIDE SEQUENCE [LARGE SCALE GENOMIC DNA]</scope>
    <source>
        <strain evidence="3">Drom800</strain>
        <tissue evidence="3">Blood</tissue>
    </source>
</reference>
<gene>
    <name evidence="3" type="ORF">Cadr_000002264</name>
</gene>
<keyword evidence="2" id="KW-0812">Transmembrane</keyword>
<protein>
    <submittedName>
        <fullName evidence="3">Uncharacterized protein</fullName>
    </submittedName>
</protein>
<name>A0A5N4EGV7_CAMDR</name>